<dbReference type="InterPro" id="IPR037151">
    <property type="entry name" value="AlkB-like_sf"/>
</dbReference>
<keyword evidence="2" id="KW-0479">Metal-binding</keyword>
<protein>
    <submittedName>
        <fullName evidence="10">Alpha-ketoglutarate-dependent dioxygenase AlkB</fullName>
    </submittedName>
</protein>
<dbReference type="InterPro" id="IPR027450">
    <property type="entry name" value="AlkB-like"/>
</dbReference>
<evidence type="ECO:0000313" key="11">
    <source>
        <dbReference type="Proteomes" id="UP000316614"/>
    </source>
</evidence>
<dbReference type="AlphaFoldDB" id="A0A514CK98"/>
<evidence type="ECO:0000256" key="6">
    <source>
        <dbReference type="ARBA" id="ARBA00023002"/>
    </source>
</evidence>
<keyword evidence="5 10" id="KW-0223">Dioxygenase</keyword>
<comment type="cofactor">
    <cofactor evidence="1">
        <name>Fe(2+)</name>
        <dbReference type="ChEBI" id="CHEBI:29033"/>
    </cofactor>
</comment>
<evidence type="ECO:0000256" key="1">
    <source>
        <dbReference type="ARBA" id="ARBA00001954"/>
    </source>
</evidence>
<sequence length="200" mass="23168">MDLFSQDRLPNILPFDGTVHYYGKIFSADQSASYFEKLLQNIEWRHDEALLYGKHYVTKRKVAWYGDEAYEYRYSGTTKQALPWTTELKVLKAIVEEKSGNFFNSCLLNLYHDGGEGMAWHSDGEKMLGDDPIVTSLSFGAERKFSFKHKTTKQTVSLVLENGSLLVMREGSQKHWLHRLPPTKKVTRPRISLTFRKIIN</sequence>
<dbReference type="PROSITE" id="PS51471">
    <property type="entry name" value="FE2OG_OXY"/>
    <property type="match status" value="1"/>
</dbReference>
<name>A0A514CK98_9BACT</name>
<evidence type="ECO:0000313" key="10">
    <source>
        <dbReference type="EMBL" id="QDH80232.1"/>
    </source>
</evidence>
<keyword evidence="3" id="KW-0227">DNA damage</keyword>
<dbReference type="RefSeq" id="WP_141615468.1">
    <property type="nucleotide sequence ID" value="NZ_CP041253.1"/>
</dbReference>
<dbReference type="GO" id="GO:0140097">
    <property type="term" value="F:catalytic activity, acting on DNA"/>
    <property type="evidence" value="ECO:0007669"/>
    <property type="project" value="UniProtKB-ARBA"/>
</dbReference>
<dbReference type="SUPFAM" id="SSF51197">
    <property type="entry name" value="Clavaminate synthase-like"/>
    <property type="match status" value="1"/>
</dbReference>
<proteinExistence type="predicted"/>
<keyword evidence="4" id="KW-0460">Magnesium</keyword>
<reference evidence="10 11" key="1">
    <citation type="submission" date="2019-06" db="EMBL/GenBank/DDBJ databases">
        <title>Echinicola alkalisoli sp. nov. isolated from saline soil.</title>
        <authorList>
            <person name="Sun J.-Q."/>
            <person name="Xu L."/>
        </authorList>
    </citation>
    <scope>NUCLEOTIDE SEQUENCE [LARGE SCALE GENOMIC DNA]</scope>
    <source>
        <strain evidence="10 11">LN3S3</strain>
    </source>
</reference>
<dbReference type="InterPro" id="IPR005123">
    <property type="entry name" value="Oxoglu/Fe-dep_dioxygenase_dom"/>
</dbReference>
<keyword evidence="11" id="KW-1185">Reference proteome</keyword>
<feature type="domain" description="Fe2OG dioxygenase" evidence="9">
    <location>
        <begin position="102"/>
        <end position="199"/>
    </location>
</feature>
<dbReference type="PANTHER" id="PTHR31212:SF4">
    <property type="entry name" value="ALPHA-KETOGLUTARATE-DEPENDENT DIOXYGENASE ALKB HOMOLOG 3"/>
    <property type="match status" value="1"/>
</dbReference>
<dbReference type="GO" id="GO:0046872">
    <property type="term" value="F:metal ion binding"/>
    <property type="evidence" value="ECO:0007669"/>
    <property type="project" value="UniProtKB-KW"/>
</dbReference>
<evidence type="ECO:0000256" key="8">
    <source>
        <dbReference type="ARBA" id="ARBA00023204"/>
    </source>
</evidence>
<evidence type="ECO:0000256" key="3">
    <source>
        <dbReference type="ARBA" id="ARBA00022763"/>
    </source>
</evidence>
<dbReference type="FunFam" id="2.60.120.590:FF:000004">
    <property type="entry name" value="DNA oxidative demethylase ALKBH2"/>
    <property type="match status" value="1"/>
</dbReference>
<dbReference type="KEGG" id="echi:FKX85_14755"/>
<gene>
    <name evidence="10" type="ORF">FKX85_14755</name>
</gene>
<dbReference type="PANTHER" id="PTHR31212">
    <property type="entry name" value="ALPHA-KETOGLUTARATE-DEPENDENT DIOXYGENASE ALKB HOMOLOG 3"/>
    <property type="match status" value="1"/>
</dbReference>
<keyword evidence="7" id="KW-0408">Iron</keyword>
<dbReference type="Pfam" id="PF13532">
    <property type="entry name" value="2OG-FeII_Oxy_2"/>
    <property type="match status" value="1"/>
</dbReference>
<dbReference type="GO" id="GO:0016705">
    <property type="term" value="F:oxidoreductase activity, acting on paired donors, with incorporation or reduction of molecular oxygen"/>
    <property type="evidence" value="ECO:0007669"/>
    <property type="project" value="UniProtKB-ARBA"/>
</dbReference>
<dbReference type="Proteomes" id="UP000316614">
    <property type="component" value="Chromosome"/>
</dbReference>
<evidence type="ECO:0000259" key="9">
    <source>
        <dbReference type="PROSITE" id="PS51471"/>
    </source>
</evidence>
<evidence type="ECO:0000256" key="5">
    <source>
        <dbReference type="ARBA" id="ARBA00022964"/>
    </source>
</evidence>
<dbReference type="InterPro" id="IPR032854">
    <property type="entry name" value="ALKBH3"/>
</dbReference>
<evidence type="ECO:0000256" key="4">
    <source>
        <dbReference type="ARBA" id="ARBA00022842"/>
    </source>
</evidence>
<keyword evidence="6" id="KW-0560">Oxidoreductase</keyword>
<dbReference type="GO" id="GO:0051213">
    <property type="term" value="F:dioxygenase activity"/>
    <property type="evidence" value="ECO:0007669"/>
    <property type="project" value="UniProtKB-KW"/>
</dbReference>
<evidence type="ECO:0000256" key="7">
    <source>
        <dbReference type="ARBA" id="ARBA00023004"/>
    </source>
</evidence>
<keyword evidence="8" id="KW-0234">DNA repair</keyword>
<dbReference type="OrthoDB" id="190276at2"/>
<dbReference type="EMBL" id="CP041253">
    <property type="protein sequence ID" value="QDH80232.1"/>
    <property type="molecule type" value="Genomic_DNA"/>
</dbReference>
<dbReference type="GO" id="GO:0006307">
    <property type="term" value="P:DNA alkylation repair"/>
    <property type="evidence" value="ECO:0007669"/>
    <property type="project" value="InterPro"/>
</dbReference>
<evidence type="ECO:0000256" key="2">
    <source>
        <dbReference type="ARBA" id="ARBA00022723"/>
    </source>
</evidence>
<organism evidence="10 11">
    <name type="scientific">Echinicola soli</name>
    <dbReference type="NCBI Taxonomy" id="2591634"/>
    <lineage>
        <taxon>Bacteria</taxon>
        <taxon>Pseudomonadati</taxon>
        <taxon>Bacteroidota</taxon>
        <taxon>Cytophagia</taxon>
        <taxon>Cytophagales</taxon>
        <taxon>Cyclobacteriaceae</taxon>
        <taxon>Echinicola</taxon>
    </lineage>
</organism>
<dbReference type="GO" id="GO:0016787">
    <property type="term" value="F:hydrolase activity"/>
    <property type="evidence" value="ECO:0007669"/>
    <property type="project" value="UniProtKB-ARBA"/>
</dbReference>
<dbReference type="GO" id="GO:0032451">
    <property type="term" value="F:demethylase activity"/>
    <property type="evidence" value="ECO:0007669"/>
    <property type="project" value="UniProtKB-ARBA"/>
</dbReference>
<accession>A0A514CK98</accession>
<dbReference type="Gene3D" id="2.60.120.590">
    <property type="entry name" value="Alpha-ketoglutarate-dependent dioxygenase AlkB-like"/>
    <property type="match status" value="1"/>
</dbReference>